<name>A0ACB8ILL6_CITSI</name>
<dbReference type="EMBL" id="CM039177">
    <property type="protein sequence ID" value="KAH9697814.1"/>
    <property type="molecule type" value="Genomic_DNA"/>
</dbReference>
<evidence type="ECO:0000313" key="1">
    <source>
        <dbReference type="EMBL" id="KAH9697814.1"/>
    </source>
</evidence>
<protein>
    <submittedName>
        <fullName evidence="1">Integrase catalytic domain-containing protein</fullName>
    </submittedName>
</protein>
<accession>A0ACB8ILL6</accession>
<sequence>MAEKDTWNITELTAYVVQEEESLKKGKSHTAMMATSQESGSVKKGSSKGSNKFFKKKKFGKKTSRGNSSTTFGSTSESFKGKCHFCKKPGHKRAECRGFKVWLENKDTGATINITNSLQELRSRRKPNEGELIVHMGNGVTAKVESIRVVRLHLATGYFLDLLDTSYIPSIRRNLIYVSILDRCGCTFHFGDRKVYLFCNSKLVGSGTLYDGLYIIDLVPHAVESSSNAHVMNVISSNRARVDENSSMLWHKRLGHISKQRMERLIKDDILHNLDFFDFSTCVDCIKGKLTVKTRKERTWRSQQVLELVHTDICRPLTPIAIGGYKYFITFIDDFSRYGHVELLAEKSESLSAFQAFKANVELQKGKKIKVVRSDRGGEYYERYDETGRNPRPFARFLQECGIEAQYTMPGTPEQNGIAERRNHTLLDMVRCMLSNSTLPDFLWGEALRTAAYILNQSYIERRTCGLAYSSFPTSAMGLSHIDVSSVDPEPHHDMEPMTVEDDVTDVQFKRSERVRRPAISNYYVVYLQEHDFDADSSSDLVTFQEAISCSKSSSWIHAMHDEMASMYHNGVWNLVELPDGCRLIGCKWVFKTKRDASGQMDVKTTFLNGSLSEDVYMVQPDGFVETGKENMVCKLKSGSKYIILVLYVDDILLAANDINFLLETKQMLSYNFDMKDLGEAHYILGIEILRDRSKRVLGLSQKTYIDRILKRFNLQS</sequence>
<comment type="caution">
    <text evidence="1">The sequence shown here is derived from an EMBL/GenBank/DDBJ whole genome shotgun (WGS) entry which is preliminary data.</text>
</comment>
<gene>
    <name evidence="1" type="ORF">KPL71_023771</name>
</gene>
<dbReference type="Proteomes" id="UP000829398">
    <property type="component" value="Chromosome 8"/>
</dbReference>
<reference evidence="2" key="1">
    <citation type="journal article" date="2023" name="Hortic. Res.">
        <title>A chromosome-level phased genome enabling allele-level studies in sweet orange: a case study on citrus Huanglongbing tolerance.</title>
        <authorList>
            <person name="Wu B."/>
            <person name="Yu Q."/>
            <person name="Deng Z."/>
            <person name="Duan Y."/>
            <person name="Luo F."/>
            <person name="Gmitter F. Jr."/>
        </authorList>
    </citation>
    <scope>NUCLEOTIDE SEQUENCE [LARGE SCALE GENOMIC DNA]</scope>
    <source>
        <strain evidence="2">cv. Valencia</strain>
    </source>
</reference>
<organism evidence="1 2">
    <name type="scientific">Citrus sinensis</name>
    <name type="common">Sweet orange</name>
    <name type="synonym">Citrus aurantium var. sinensis</name>
    <dbReference type="NCBI Taxonomy" id="2711"/>
    <lineage>
        <taxon>Eukaryota</taxon>
        <taxon>Viridiplantae</taxon>
        <taxon>Streptophyta</taxon>
        <taxon>Embryophyta</taxon>
        <taxon>Tracheophyta</taxon>
        <taxon>Spermatophyta</taxon>
        <taxon>Magnoliopsida</taxon>
        <taxon>eudicotyledons</taxon>
        <taxon>Gunneridae</taxon>
        <taxon>Pentapetalae</taxon>
        <taxon>rosids</taxon>
        <taxon>malvids</taxon>
        <taxon>Sapindales</taxon>
        <taxon>Rutaceae</taxon>
        <taxon>Aurantioideae</taxon>
        <taxon>Citrus</taxon>
    </lineage>
</organism>
<keyword evidence="2" id="KW-1185">Reference proteome</keyword>
<proteinExistence type="predicted"/>
<evidence type="ECO:0000313" key="2">
    <source>
        <dbReference type="Proteomes" id="UP000829398"/>
    </source>
</evidence>